<keyword evidence="1" id="KW-1133">Transmembrane helix</keyword>
<evidence type="ECO:0000313" key="3">
    <source>
        <dbReference type="Proteomes" id="UP001305414"/>
    </source>
</evidence>
<evidence type="ECO:0000256" key="1">
    <source>
        <dbReference type="SAM" id="Phobius"/>
    </source>
</evidence>
<reference evidence="2 3" key="1">
    <citation type="submission" date="2023-10" db="EMBL/GenBank/DDBJ databases">
        <title>Draft genome sequence of Xylaria bambusicola isolate GMP-LS, the root and basal stem rot pathogen of sugarcane in Indonesia.</title>
        <authorList>
            <person name="Selvaraj P."/>
            <person name="Muralishankar V."/>
            <person name="Muruganantham S."/>
            <person name="Sp S."/>
            <person name="Haryani S."/>
            <person name="Lau K.J.X."/>
            <person name="Naqvi N.I."/>
        </authorList>
    </citation>
    <scope>NUCLEOTIDE SEQUENCE [LARGE SCALE GENOMIC DNA]</scope>
    <source>
        <strain evidence="2">GMP-LS</strain>
    </source>
</reference>
<sequence>MGARVFVFVGVVFNHTTVAALVNHVGRLLVLLALMFVVEIGTLVTGKGAGSTKRSRGSDIAMDIRALLFSFAAIPDLLGTSSDETTGDGGNDLFLLAQNALARPFFLLIVNASSFLATA</sequence>
<gene>
    <name evidence="2" type="ORF">RRF57_010461</name>
</gene>
<feature type="transmembrane region" description="Helical" evidence="1">
    <location>
        <begin position="29"/>
        <end position="46"/>
    </location>
</feature>
<dbReference type="AlphaFoldDB" id="A0AAN7ZD07"/>
<accession>A0AAN7ZD07</accession>
<protein>
    <submittedName>
        <fullName evidence="2">Uncharacterized protein</fullName>
    </submittedName>
</protein>
<name>A0AAN7ZD07_9PEZI</name>
<keyword evidence="3" id="KW-1185">Reference proteome</keyword>
<proteinExistence type="predicted"/>
<organism evidence="2 3">
    <name type="scientific">Xylaria bambusicola</name>
    <dbReference type="NCBI Taxonomy" id="326684"/>
    <lineage>
        <taxon>Eukaryota</taxon>
        <taxon>Fungi</taxon>
        <taxon>Dikarya</taxon>
        <taxon>Ascomycota</taxon>
        <taxon>Pezizomycotina</taxon>
        <taxon>Sordariomycetes</taxon>
        <taxon>Xylariomycetidae</taxon>
        <taxon>Xylariales</taxon>
        <taxon>Xylariaceae</taxon>
        <taxon>Xylaria</taxon>
    </lineage>
</organism>
<comment type="caution">
    <text evidence="2">The sequence shown here is derived from an EMBL/GenBank/DDBJ whole genome shotgun (WGS) entry which is preliminary data.</text>
</comment>
<dbReference type="EMBL" id="JAWHQM010000044">
    <property type="protein sequence ID" value="KAK5634748.1"/>
    <property type="molecule type" value="Genomic_DNA"/>
</dbReference>
<evidence type="ECO:0000313" key="2">
    <source>
        <dbReference type="EMBL" id="KAK5634748.1"/>
    </source>
</evidence>
<dbReference type="Proteomes" id="UP001305414">
    <property type="component" value="Unassembled WGS sequence"/>
</dbReference>
<keyword evidence="1" id="KW-0472">Membrane</keyword>
<keyword evidence="1" id="KW-0812">Transmembrane</keyword>